<dbReference type="FunFam" id="2.30.30.100:FF:000026">
    <property type="entry name" value="Enhancer of mRNA-decapping protein 3"/>
    <property type="match status" value="1"/>
</dbReference>
<dbReference type="GO" id="GO:0031087">
    <property type="term" value="P:deadenylation-independent decapping of nuclear-transcribed mRNA"/>
    <property type="evidence" value="ECO:0007669"/>
    <property type="project" value="InterPro"/>
</dbReference>
<dbReference type="PaxDb" id="8022-A0A060ZAZ6"/>
<feature type="non-terminal residue" evidence="3">
    <location>
        <position position="166"/>
    </location>
</feature>
<dbReference type="SMART" id="SM01271">
    <property type="entry name" value="LSM14"/>
    <property type="match status" value="1"/>
</dbReference>
<reference evidence="3" key="1">
    <citation type="journal article" date="2014" name="Nat. Commun.">
        <title>The rainbow trout genome provides novel insights into evolution after whole-genome duplication in vertebrates.</title>
        <authorList>
            <person name="Berthelot C."/>
            <person name="Brunet F."/>
            <person name="Chalopin D."/>
            <person name="Juanchich A."/>
            <person name="Bernard M."/>
            <person name="Noel B."/>
            <person name="Bento P."/>
            <person name="Da Silva C."/>
            <person name="Labadie K."/>
            <person name="Alberti A."/>
            <person name="Aury J.M."/>
            <person name="Louis A."/>
            <person name="Dehais P."/>
            <person name="Bardou P."/>
            <person name="Montfort J."/>
            <person name="Klopp C."/>
            <person name="Cabau C."/>
            <person name="Gaspin C."/>
            <person name="Thorgaard G.H."/>
            <person name="Boussaha M."/>
            <person name="Quillet E."/>
            <person name="Guyomard R."/>
            <person name="Galiana D."/>
            <person name="Bobe J."/>
            <person name="Volff J.N."/>
            <person name="Genet C."/>
            <person name="Wincker P."/>
            <person name="Jaillon O."/>
            <person name="Roest Crollius H."/>
            <person name="Guiguen Y."/>
        </authorList>
    </citation>
    <scope>NUCLEOTIDE SEQUENCE [LARGE SCALE GENOMIC DNA]</scope>
</reference>
<feature type="region of interest" description="Disordered" evidence="1">
    <location>
        <begin position="76"/>
        <end position="125"/>
    </location>
</feature>
<proteinExistence type="predicted"/>
<dbReference type="GO" id="GO:0000932">
    <property type="term" value="C:P-body"/>
    <property type="evidence" value="ECO:0007669"/>
    <property type="project" value="TreeGrafter"/>
</dbReference>
<sequence length="166" mass="17934">MAADWLGSLVSINCGETLGVYQGEVSSVDQSSQTISLKQPFHNGVKCPVPEVTFSAVDIKELKVLDIVSGRGGVVPKGSDPVSVPHRGHHKTQDRLASPQQQCSKSYGDKHLEVPGQSKGFRRRHNSCKYQNTAGSCSLGSNRNQVMFIRHNRNQNTAGSCSLGTN</sequence>
<dbReference type="CDD" id="cd01737">
    <property type="entry name" value="LSm16_N"/>
    <property type="match status" value="1"/>
</dbReference>
<accession>A0A060ZAZ6</accession>
<dbReference type="Pfam" id="PF12701">
    <property type="entry name" value="LSM14"/>
    <property type="match status" value="1"/>
</dbReference>
<dbReference type="AlphaFoldDB" id="A0A060ZAZ6"/>
<reference evidence="3" key="2">
    <citation type="submission" date="2014-03" db="EMBL/GenBank/DDBJ databases">
        <authorList>
            <person name="Genoscope - CEA"/>
        </authorList>
    </citation>
    <scope>NUCLEOTIDE SEQUENCE</scope>
</reference>
<evidence type="ECO:0000259" key="2">
    <source>
        <dbReference type="PROSITE" id="PS52002"/>
    </source>
</evidence>
<dbReference type="STRING" id="8022.A0A060ZAZ6"/>
<dbReference type="Gene3D" id="2.30.30.100">
    <property type="match status" value="1"/>
</dbReference>
<dbReference type="Pfam" id="PF16598">
    <property type="entry name" value="Edc3_linker"/>
    <property type="match status" value="1"/>
</dbReference>
<evidence type="ECO:0000313" key="3">
    <source>
        <dbReference type="EMBL" id="CDQ98465.1"/>
    </source>
</evidence>
<dbReference type="PROSITE" id="PS52002">
    <property type="entry name" value="SM"/>
    <property type="match status" value="1"/>
</dbReference>
<feature type="domain" description="Sm" evidence="2">
    <location>
        <begin position="1"/>
        <end position="68"/>
    </location>
</feature>
<dbReference type="InterPro" id="IPR025609">
    <property type="entry name" value="Lsm14-like_N"/>
</dbReference>
<dbReference type="Proteomes" id="UP000193380">
    <property type="component" value="Unassembled WGS sequence"/>
</dbReference>
<gene>
    <name evidence="3" type="ORF">GSONMT00019777001</name>
</gene>
<dbReference type="GO" id="GO:0003729">
    <property type="term" value="F:mRNA binding"/>
    <property type="evidence" value="ECO:0007669"/>
    <property type="project" value="InterPro"/>
</dbReference>
<protein>
    <recommendedName>
        <fullName evidence="2">Sm domain-containing protein</fullName>
    </recommendedName>
</protein>
<organism evidence="3 4">
    <name type="scientific">Oncorhynchus mykiss</name>
    <name type="common">Rainbow trout</name>
    <name type="synonym">Salmo gairdneri</name>
    <dbReference type="NCBI Taxonomy" id="8022"/>
    <lineage>
        <taxon>Eukaryota</taxon>
        <taxon>Metazoa</taxon>
        <taxon>Chordata</taxon>
        <taxon>Craniata</taxon>
        <taxon>Vertebrata</taxon>
        <taxon>Euteleostomi</taxon>
        <taxon>Actinopterygii</taxon>
        <taxon>Neopterygii</taxon>
        <taxon>Teleostei</taxon>
        <taxon>Protacanthopterygii</taxon>
        <taxon>Salmoniformes</taxon>
        <taxon>Salmonidae</taxon>
        <taxon>Salmoninae</taxon>
        <taxon>Oncorhynchus</taxon>
    </lineage>
</organism>
<dbReference type="EMBL" id="FR937663">
    <property type="protein sequence ID" value="CDQ98465.1"/>
    <property type="molecule type" value="Genomic_DNA"/>
</dbReference>
<name>A0A060ZAZ6_ONCMY</name>
<evidence type="ECO:0000256" key="1">
    <source>
        <dbReference type="SAM" id="MobiDB-lite"/>
    </source>
</evidence>
<dbReference type="InterPro" id="IPR034107">
    <property type="entry name" value="Lsm16_N"/>
</dbReference>
<evidence type="ECO:0000313" key="4">
    <source>
        <dbReference type="Proteomes" id="UP000193380"/>
    </source>
</evidence>
<dbReference type="PANTHER" id="PTHR13612">
    <property type="entry name" value="ENHANCER OF MRNA-DECAPPING PROTEIN 3"/>
    <property type="match status" value="1"/>
</dbReference>
<dbReference type="InterPro" id="IPR047575">
    <property type="entry name" value="Sm"/>
</dbReference>
<dbReference type="GO" id="GO:0033962">
    <property type="term" value="P:P-body assembly"/>
    <property type="evidence" value="ECO:0007669"/>
    <property type="project" value="TreeGrafter"/>
</dbReference>
<dbReference type="PANTHER" id="PTHR13612:SF0">
    <property type="entry name" value="ENHANCER OF MRNA-DECAPPING PROTEIN 3"/>
    <property type="match status" value="1"/>
</dbReference>